<evidence type="ECO:0000313" key="2">
    <source>
        <dbReference type="Proteomes" id="UP000800097"/>
    </source>
</evidence>
<dbReference type="Proteomes" id="UP000800097">
    <property type="component" value="Unassembled WGS sequence"/>
</dbReference>
<proteinExistence type="predicted"/>
<dbReference type="AlphaFoldDB" id="A0A6A6JUN3"/>
<dbReference type="EMBL" id="ML986486">
    <property type="protein sequence ID" value="KAF2279456.1"/>
    <property type="molecule type" value="Genomic_DNA"/>
</dbReference>
<dbReference type="GeneID" id="54550889"/>
<dbReference type="OrthoDB" id="3524701at2759"/>
<accession>A0A6A6JUN3</accession>
<reference evidence="1" key="1">
    <citation type="journal article" date="2020" name="Stud. Mycol.">
        <title>101 Dothideomycetes genomes: a test case for predicting lifestyles and emergence of pathogens.</title>
        <authorList>
            <person name="Haridas S."/>
            <person name="Albert R."/>
            <person name="Binder M."/>
            <person name="Bloem J."/>
            <person name="Labutti K."/>
            <person name="Salamov A."/>
            <person name="Andreopoulos B."/>
            <person name="Baker S."/>
            <person name="Barry K."/>
            <person name="Bills G."/>
            <person name="Bluhm B."/>
            <person name="Cannon C."/>
            <person name="Castanera R."/>
            <person name="Culley D."/>
            <person name="Daum C."/>
            <person name="Ezra D."/>
            <person name="Gonzalez J."/>
            <person name="Henrissat B."/>
            <person name="Kuo A."/>
            <person name="Liang C."/>
            <person name="Lipzen A."/>
            <person name="Lutzoni F."/>
            <person name="Magnuson J."/>
            <person name="Mondo S."/>
            <person name="Nolan M."/>
            <person name="Ohm R."/>
            <person name="Pangilinan J."/>
            <person name="Park H.-J."/>
            <person name="Ramirez L."/>
            <person name="Alfaro M."/>
            <person name="Sun H."/>
            <person name="Tritt A."/>
            <person name="Yoshinaga Y."/>
            <person name="Zwiers L.-H."/>
            <person name="Turgeon B."/>
            <person name="Goodwin S."/>
            <person name="Spatafora J."/>
            <person name="Crous P."/>
            <person name="Grigoriev I."/>
        </authorList>
    </citation>
    <scope>NUCLEOTIDE SEQUENCE</scope>
    <source>
        <strain evidence="1">CBS 379.55</strain>
    </source>
</reference>
<protein>
    <submittedName>
        <fullName evidence="1">Uncharacterized protein</fullName>
    </submittedName>
</protein>
<keyword evidence="2" id="KW-1185">Reference proteome</keyword>
<gene>
    <name evidence="1" type="ORF">EI97DRAFT_430523</name>
</gene>
<sequence>MATTCPSNKTLAIVGSGANTVTGNLVYKFGGIDLRMLAKLQEKGINSYDKAAQKLKDTNEELYFYTPRHRVTVKDHIPCADSLLVVVTPPIQASEPCFTGSTLDELKESAPFFARRKAVILIVSPEGHDSSEGVYNNLVRTVRDALQQVGISADSTPPVPVDLHGGGFIEPSPKTPWYTGATLMAAMDEIFS</sequence>
<evidence type="ECO:0000313" key="1">
    <source>
        <dbReference type="EMBL" id="KAF2279456.1"/>
    </source>
</evidence>
<organism evidence="1 2">
    <name type="scientific">Westerdykella ornata</name>
    <dbReference type="NCBI Taxonomy" id="318751"/>
    <lineage>
        <taxon>Eukaryota</taxon>
        <taxon>Fungi</taxon>
        <taxon>Dikarya</taxon>
        <taxon>Ascomycota</taxon>
        <taxon>Pezizomycotina</taxon>
        <taxon>Dothideomycetes</taxon>
        <taxon>Pleosporomycetidae</taxon>
        <taxon>Pleosporales</taxon>
        <taxon>Sporormiaceae</taxon>
        <taxon>Westerdykella</taxon>
    </lineage>
</organism>
<dbReference type="RefSeq" id="XP_033656995.1">
    <property type="nucleotide sequence ID" value="XM_033797714.1"/>
</dbReference>
<name>A0A6A6JUN3_WESOR</name>